<comment type="caution">
    <text evidence="10">The sequence shown here is derived from an EMBL/GenBank/DDBJ whole genome shotgun (WGS) entry which is preliminary data.</text>
</comment>
<protein>
    <recommendedName>
        <fullName evidence="9">ABC3 transporter permease C-terminal domain-containing protein</fullName>
    </recommendedName>
</protein>
<feature type="transmembrane region" description="Helical" evidence="8">
    <location>
        <begin position="329"/>
        <end position="351"/>
    </location>
</feature>
<evidence type="ECO:0000313" key="11">
    <source>
        <dbReference type="Proteomes" id="UP000319210"/>
    </source>
</evidence>
<dbReference type="GO" id="GO:0022857">
    <property type="term" value="F:transmembrane transporter activity"/>
    <property type="evidence" value="ECO:0007669"/>
    <property type="project" value="TreeGrafter"/>
</dbReference>
<name>A0A4Y3QWJ3_STRCI</name>
<keyword evidence="5 8" id="KW-0472">Membrane</keyword>
<sequence>MLTIAAQTLRTRFTLFIGTFIALSLGVALIAGTGQVLDATRRQSGSQGPGRYDAADVVVRAPQSYSVRFGSGDGAYDETRTGTRTHRLADAEETARRIAAVDGVDRTVVDRSVPARLLDEDGEGAGESVARGWSGASLAPFRIGEGNAPRTSREVVLAPAPGAEPTARTGDRLTLVTPEGRTRVRVAGVARRSGPADPEGPETVFLTDAALRQHSPDPSRADAVAVVAEPGVAAGALAGRVRAALPESPLTVRTGAGKESGTEGAHRAAALDEVATLLAVMALIGCFVSVFVVSGTFAFSIAQRRRELALLRTVGATPAQVTRMVTAEAALLGLAASAVGCFLGVHGSGALTAVLRHYGMAPADMAVPVSVPVLVISFVLGLAVALAGVFAASRRAARVRPAETLRESDVETKVMTRGRWITGGIFLALALLLLVLLPGAGGDGAVVISLVLTEILVVAMVAFAPLLVPPLVRAAAWPLAALTRFTGTLAADSARAAVRRTASCAAPILVTVAVSGSLVSMSNATSATSVDDERTHLRAGAVVESSGGPGIPVDGVRELSGLPGVRSAAAVGVTDGQLVGFNALIPGDIGAVDPGALDDSFRLRTAEGSLSALRGDAVAVSRTLSDQAGWKAGDDVTLRLSDTTRLKLKVAAVLDSSAGLPGVLLPRETLHRADPGIGAGRVYLALADGASPDDVAHRADAVAREYGGGALSRDAWLDDSARSAEQEGRVLVLVLLGLALIYTGIAIANTLVMAAEQRAAGVLLLRRLGATGGQVVRSVLWETLTVVAVGGVLGLAAAGVTVLGMGRALTDAGGGASFPVPWAEMGGVLGGCLLVAVTASLVPTVLQLRATRTPRSTAPPSPQTGPGQPAAPRAVEPPVHSRS</sequence>
<evidence type="ECO:0000256" key="5">
    <source>
        <dbReference type="ARBA" id="ARBA00023136"/>
    </source>
</evidence>
<keyword evidence="3 8" id="KW-0812">Transmembrane</keyword>
<evidence type="ECO:0000256" key="2">
    <source>
        <dbReference type="ARBA" id="ARBA00022475"/>
    </source>
</evidence>
<dbReference type="Proteomes" id="UP000319210">
    <property type="component" value="Unassembled WGS sequence"/>
</dbReference>
<dbReference type="PANTHER" id="PTHR30572:SF4">
    <property type="entry name" value="ABC TRANSPORTER PERMEASE YTRF"/>
    <property type="match status" value="1"/>
</dbReference>
<feature type="domain" description="ABC3 transporter permease C-terminal" evidence="9">
    <location>
        <begin position="280"/>
        <end position="399"/>
    </location>
</feature>
<evidence type="ECO:0000256" key="8">
    <source>
        <dbReference type="SAM" id="Phobius"/>
    </source>
</evidence>
<keyword evidence="11" id="KW-1185">Reference proteome</keyword>
<dbReference type="Pfam" id="PF02687">
    <property type="entry name" value="FtsX"/>
    <property type="match status" value="2"/>
</dbReference>
<dbReference type="InterPro" id="IPR050250">
    <property type="entry name" value="Macrolide_Exporter_MacB"/>
</dbReference>
<evidence type="ECO:0000256" key="1">
    <source>
        <dbReference type="ARBA" id="ARBA00004651"/>
    </source>
</evidence>
<dbReference type="GO" id="GO:0005886">
    <property type="term" value="C:plasma membrane"/>
    <property type="evidence" value="ECO:0007669"/>
    <property type="project" value="UniProtKB-SubCell"/>
</dbReference>
<evidence type="ECO:0000256" key="6">
    <source>
        <dbReference type="ARBA" id="ARBA00038076"/>
    </source>
</evidence>
<dbReference type="AlphaFoldDB" id="A0A4Y3QWJ3"/>
<feature type="region of interest" description="Disordered" evidence="7">
    <location>
        <begin position="851"/>
        <end position="883"/>
    </location>
</feature>
<proteinExistence type="inferred from homology"/>
<feature type="domain" description="ABC3 transporter permease C-terminal" evidence="9">
    <location>
        <begin position="734"/>
        <end position="846"/>
    </location>
</feature>
<feature type="transmembrane region" description="Helical" evidence="8">
    <location>
        <begin position="12"/>
        <end position="32"/>
    </location>
</feature>
<dbReference type="InterPro" id="IPR003838">
    <property type="entry name" value="ABC3_permease_C"/>
</dbReference>
<evidence type="ECO:0000313" key="10">
    <source>
        <dbReference type="EMBL" id="GEB48370.1"/>
    </source>
</evidence>
<keyword evidence="2" id="KW-1003">Cell membrane</keyword>
<dbReference type="RefSeq" id="WP_086814915.1">
    <property type="nucleotide sequence ID" value="NZ_BJMM01000003.1"/>
</dbReference>
<evidence type="ECO:0000256" key="7">
    <source>
        <dbReference type="SAM" id="MobiDB-lite"/>
    </source>
</evidence>
<dbReference type="OrthoDB" id="3223244at2"/>
<dbReference type="PANTHER" id="PTHR30572">
    <property type="entry name" value="MEMBRANE COMPONENT OF TRANSPORTER-RELATED"/>
    <property type="match status" value="1"/>
</dbReference>
<feature type="transmembrane region" description="Helical" evidence="8">
    <location>
        <begin position="277"/>
        <end position="302"/>
    </location>
</feature>
<evidence type="ECO:0000256" key="3">
    <source>
        <dbReference type="ARBA" id="ARBA00022692"/>
    </source>
</evidence>
<feature type="transmembrane region" description="Helical" evidence="8">
    <location>
        <begin position="371"/>
        <end position="392"/>
    </location>
</feature>
<organism evidence="10 11">
    <name type="scientific">Streptomyces cacaoi</name>
    <dbReference type="NCBI Taxonomy" id="1898"/>
    <lineage>
        <taxon>Bacteria</taxon>
        <taxon>Bacillati</taxon>
        <taxon>Actinomycetota</taxon>
        <taxon>Actinomycetes</taxon>
        <taxon>Kitasatosporales</taxon>
        <taxon>Streptomycetaceae</taxon>
        <taxon>Streptomyces</taxon>
    </lineage>
</organism>
<feature type="transmembrane region" description="Helical" evidence="8">
    <location>
        <begin position="783"/>
        <end position="805"/>
    </location>
</feature>
<keyword evidence="4 8" id="KW-1133">Transmembrane helix</keyword>
<dbReference type="EMBL" id="BJMM01000003">
    <property type="protein sequence ID" value="GEB48370.1"/>
    <property type="molecule type" value="Genomic_DNA"/>
</dbReference>
<accession>A0A4Y3QWJ3</accession>
<feature type="transmembrane region" description="Helical" evidence="8">
    <location>
        <begin position="420"/>
        <end position="440"/>
    </location>
</feature>
<reference evidence="10 11" key="1">
    <citation type="submission" date="2019-06" db="EMBL/GenBank/DDBJ databases">
        <title>Whole genome shotgun sequence of Streptomyces cacaoi subsp. cacaoi NBRC 12748.</title>
        <authorList>
            <person name="Hosoyama A."/>
            <person name="Uohara A."/>
            <person name="Ohji S."/>
            <person name="Ichikawa N."/>
        </authorList>
    </citation>
    <scope>NUCLEOTIDE SEQUENCE [LARGE SCALE GENOMIC DNA]</scope>
    <source>
        <strain evidence="10 11">NBRC 12748</strain>
    </source>
</reference>
<comment type="subcellular location">
    <subcellularLocation>
        <location evidence="1">Cell membrane</location>
        <topology evidence="1">Multi-pass membrane protein</topology>
    </subcellularLocation>
</comment>
<gene>
    <name evidence="10" type="ORF">SCA03_09210</name>
</gene>
<evidence type="ECO:0000259" key="9">
    <source>
        <dbReference type="Pfam" id="PF02687"/>
    </source>
</evidence>
<feature type="transmembrane region" description="Helical" evidence="8">
    <location>
        <begin position="446"/>
        <end position="468"/>
    </location>
</feature>
<comment type="similarity">
    <text evidence="6">Belongs to the ABC-4 integral membrane protein family.</text>
</comment>
<feature type="transmembrane region" description="Helical" evidence="8">
    <location>
        <begin position="825"/>
        <end position="846"/>
    </location>
</feature>
<feature type="transmembrane region" description="Helical" evidence="8">
    <location>
        <begin position="730"/>
        <end position="752"/>
    </location>
</feature>
<evidence type="ECO:0000256" key="4">
    <source>
        <dbReference type="ARBA" id="ARBA00022989"/>
    </source>
</evidence>